<feature type="region of interest" description="Disordered" evidence="2">
    <location>
        <begin position="115"/>
        <end position="136"/>
    </location>
</feature>
<comment type="caution">
    <text evidence="3">The sequence shown here is derived from an EMBL/GenBank/DDBJ whole genome shotgun (WGS) entry which is preliminary data.</text>
</comment>
<name>A0ABD2NS22_9CUCU</name>
<gene>
    <name evidence="3" type="ORF">HHI36_004460</name>
</gene>
<keyword evidence="4" id="KW-1185">Reference proteome</keyword>
<reference evidence="3 4" key="1">
    <citation type="journal article" date="2021" name="BMC Biol.">
        <title>Horizontally acquired antibacterial genes associated with adaptive radiation of ladybird beetles.</title>
        <authorList>
            <person name="Li H.S."/>
            <person name="Tang X.F."/>
            <person name="Huang Y.H."/>
            <person name="Xu Z.Y."/>
            <person name="Chen M.L."/>
            <person name="Du X.Y."/>
            <person name="Qiu B.Y."/>
            <person name="Chen P.T."/>
            <person name="Zhang W."/>
            <person name="Slipinski A."/>
            <person name="Escalona H.E."/>
            <person name="Waterhouse R.M."/>
            <person name="Zwick A."/>
            <person name="Pang H."/>
        </authorList>
    </citation>
    <scope>NUCLEOTIDE SEQUENCE [LARGE SCALE GENOMIC DNA]</scope>
    <source>
        <strain evidence="3">SYSU2018</strain>
    </source>
</reference>
<evidence type="ECO:0000256" key="2">
    <source>
        <dbReference type="SAM" id="MobiDB-lite"/>
    </source>
</evidence>
<dbReference type="Proteomes" id="UP001516400">
    <property type="component" value="Unassembled WGS sequence"/>
</dbReference>
<organism evidence="3 4">
    <name type="scientific">Cryptolaemus montrouzieri</name>
    <dbReference type="NCBI Taxonomy" id="559131"/>
    <lineage>
        <taxon>Eukaryota</taxon>
        <taxon>Metazoa</taxon>
        <taxon>Ecdysozoa</taxon>
        <taxon>Arthropoda</taxon>
        <taxon>Hexapoda</taxon>
        <taxon>Insecta</taxon>
        <taxon>Pterygota</taxon>
        <taxon>Neoptera</taxon>
        <taxon>Endopterygota</taxon>
        <taxon>Coleoptera</taxon>
        <taxon>Polyphaga</taxon>
        <taxon>Cucujiformia</taxon>
        <taxon>Coccinelloidea</taxon>
        <taxon>Coccinellidae</taxon>
        <taxon>Scymninae</taxon>
        <taxon>Scymnini</taxon>
        <taxon>Cryptolaemus</taxon>
    </lineage>
</organism>
<evidence type="ECO:0000313" key="4">
    <source>
        <dbReference type="Proteomes" id="UP001516400"/>
    </source>
</evidence>
<evidence type="ECO:0000313" key="3">
    <source>
        <dbReference type="EMBL" id="KAL3281247.1"/>
    </source>
</evidence>
<dbReference type="EMBL" id="JABFTP020000144">
    <property type="protein sequence ID" value="KAL3281247.1"/>
    <property type="molecule type" value="Genomic_DNA"/>
</dbReference>
<accession>A0ABD2NS22</accession>
<evidence type="ECO:0000256" key="1">
    <source>
        <dbReference type="SAM" id="Coils"/>
    </source>
</evidence>
<sequence length="397" mass="45536">MSQVVTYRERRQVVARAYAPGGCPIHVGKQKCGETKGLDIIMDFHKLYEEKMSEIDVSAGGDNLQEKVDLQQEWINDLTEQNKMLAKVIEELEIEAIGRVQQLEDKLKNAAKSFGEDGNTAIDDGRKAAQDGNKPIQNNDRKILEREESLKKLPIATENLKEKSDENDRLKQGIENMLSACTDEIASKHDTISMLRREIHKLEEKNAETEREAMLKNDIIRELRKELKKTKLKLTGADAKERAKSSFRSQVPTTDEKATNTTETPEFITINHSTNPEVSNNSTIIFIHKGQKEEKNDPRAIFDSSDSSECGLNDAMNVTNRGLVHYCRSENDIKQINWIRPTKERSKLTRIHKNDGGDRRCYEQDRDRRFSSKRLNIPKHIPVKTYVNNIEYIQEAE</sequence>
<feature type="coiled-coil region" evidence="1">
    <location>
        <begin position="160"/>
        <end position="240"/>
    </location>
</feature>
<keyword evidence="1" id="KW-0175">Coiled coil</keyword>
<protein>
    <submittedName>
        <fullName evidence="3">Uncharacterized protein</fullName>
    </submittedName>
</protein>
<dbReference type="AlphaFoldDB" id="A0ABD2NS22"/>
<proteinExistence type="predicted"/>